<protein>
    <submittedName>
        <fullName evidence="1">Uncharacterized protein</fullName>
    </submittedName>
</protein>
<proteinExistence type="predicted"/>
<reference evidence="1" key="1">
    <citation type="journal article" date="2014" name="Front. Microbiol.">
        <title>High frequency of phylogenetically diverse reductive dehalogenase-homologous genes in deep subseafloor sedimentary metagenomes.</title>
        <authorList>
            <person name="Kawai M."/>
            <person name="Futagami T."/>
            <person name="Toyoda A."/>
            <person name="Takaki Y."/>
            <person name="Nishi S."/>
            <person name="Hori S."/>
            <person name="Arai W."/>
            <person name="Tsubouchi T."/>
            <person name="Morono Y."/>
            <person name="Uchiyama I."/>
            <person name="Ito T."/>
            <person name="Fujiyama A."/>
            <person name="Inagaki F."/>
            <person name="Takami H."/>
        </authorList>
    </citation>
    <scope>NUCLEOTIDE SEQUENCE</scope>
    <source>
        <strain evidence="1">Expedition CK06-06</strain>
    </source>
</reference>
<dbReference type="AlphaFoldDB" id="X0YDZ7"/>
<feature type="non-terminal residue" evidence="1">
    <location>
        <position position="1"/>
    </location>
</feature>
<sequence length="165" mass="18788">DEIVGGHLDPPFGSVLSSDDEKRRRVLEAMVPMLSDPEQDPLWLVYSRTPLVMSKDVPWMIERFQAEKSDGTQLIWAQLIDRAFDWREPGQLDAVFVASENSPILADTFAWLLKPVELDSPAAQKMKESYLKRQELQERRDSQPLLEPPPAERIAALLDECESGN</sequence>
<organism evidence="1">
    <name type="scientific">marine sediment metagenome</name>
    <dbReference type="NCBI Taxonomy" id="412755"/>
    <lineage>
        <taxon>unclassified sequences</taxon>
        <taxon>metagenomes</taxon>
        <taxon>ecological metagenomes</taxon>
    </lineage>
</organism>
<dbReference type="EMBL" id="BARS01056752">
    <property type="protein sequence ID" value="GAG45452.1"/>
    <property type="molecule type" value="Genomic_DNA"/>
</dbReference>
<comment type="caution">
    <text evidence="1">The sequence shown here is derived from an EMBL/GenBank/DDBJ whole genome shotgun (WGS) entry which is preliminary data.</text>
</comment>
<gene>
    <name evidence="1" type="ORF">S01H1_83470</name>
</gene>
<name>X0YDZ7_9ZZZZ</name>
<evidence type="ECO:0000313" key="1">
    <source>
        <dbReference type="EMBL" id="GAG45452.1"/>
    </source>
</evidence>
<accession>X0YDZ7</accession>
<feature type="non-terminal residue" evidence="1">
    <location>
        <position position="165"/>
    </location>
</feature>